<feature type="transmembrane region" description="Helical" evidence="7">
    <location>
        <begin position="88"/>
        <end position="117"/>
    </location>
</feature>
<dbReference type="Gene3D" id="2.30.30.60">
    <property type="match status" value="1"/>
</dbReference>
<keyword evidence="6 7" id="KW-0472">Membrane</keyword>
<dbReference type="GO" id="GO:0005886">
    <property type="term" value="C:plasma membrane"/>
    <property type="evidence" value="ECO:0007669"/>
    <property type="project" value="UniProtKB-SubCell"/>
</dbReference>
<keyword evidence="4 7" id="KW-0812">Transmembrane</keyword>
<dbReference type="SUPFAM" id="SSF82689">
    <property type="entry name" value="Mechanosensitive channel protein MscS (YggB), C-terminal domain"/>
    <property type="match status" value="1"/>
</dbReference>
<keyword evidence="12" id="KW-1185">Reference proteome</keyword>
<dbReference type="OrthoDB" id="31543at2157"/>
<dbReference type="Gene3D" id="3.30.70.100">
    <property type="match status" value="1"/>
</dbReference>
<dbReference type="STRING" id="2200.GCA_001571405_01895"/>
<dbReference type="RefSeq" id="WP_066958311.1">
    <property type="nucleotide sequence ID" value="NZ_BCNX01000009.1"/>
</dbReference>
<evidence type="ECO:0000259" key="9">
    <source>
        <dbReference type="Pfam" id="PF21082"/>
    </source>
</evidence>
<comment type="similarity">
    <text evidence="2">Belongs to the MscS (TC 1.A.23) family.</text>
</comment>
<dbReference type="InterPro" id="IPR011014">
    <property type="entry name" value="MscS_channel_TM-2"/>
</dbReference>
<dbReference type="Pfam" id="PF21082">
    <property type="entry name" value="MS_channel_3rd"/>
    <property type="match status" value="1"/>
</dbReference>
<evidence type="ECO:0000313" key="11">
    <source>
        <dbReference type="EMBL" id="SDK46598.1"/>
    </source>
</evidence>
<evidence type="ECO:0000256" key="3">
    <source>
        <dbReference type="ARBA" id="ARBA00022475"/>
    </source>
</evidence>
<evidence type="ECO:0000259" key="8">
    <source>
        <dbReference type="Pfam" id="PF00924"/>
    </source>
</evidence>
<feature type="domain" description="Mechanosensitive ion channel MscS" evidence="8">
    <location>
        <begin position="105"/>
        <end position="170"/>
    </location>
</feature>
<accession>A0A1G9C4L1</accession>
<dbReference type="Proteomes" id="UP000326500">
    <property type="component" value="Unassembled WGS sequence"/>
</dbReference>
<protein>
    <submittedName>
        <fullName evidence="11">Mechanosensitive ion channel</fullName>
    </submittedName>
</protein>
<dbReference type="Pfam" id="PF00924">
    <property type="entry name" value="MS_channel_2nd"/>
    <property type="match status" value="1"/>
</dbReference>
<dbReference type="InterPro" id="IPR006685">
    <property type="entry name" value="MscS_channel_2nd"/>
</dbReference>
<evidence type="ECO:0000256" key="7">
    <source>
        <dbReference type="SAM" id="Phobius"/>
    </source>
</evidence>
<evidence type="ECO:0000256" key="6">
    <source>
        <dbReference type="ARBA" id="ARBA00023136"/>
    </source>
</evidence>
<evidence type="ECO:0000256" key="2">
    <source>
        <dbReference type="ARBA" id="ARBA00008017"/>
    </source>
</evidence>
<gene>
    <name evidence="11" type="ORF">SAMN04488571_11259</name>
</gene>
<feature type="domain" description="Mechanosensitive ion channel transmembrane helices 2/3" evidence="10">
    <location>
        <begin position="62"/>
        <end position="103"/>
    </location>
</feature>
<dbReference type="PANTHER" id="PTHR30221:SF20">
    <property type="entry name" value="SMALL-CONDUCTANCE MECHANOSENSITIVE CHANNEL"/>
    <property type="match status" value="1"/>
</dbReference>
<dbReference type="EMBL" id="FNFT01000012">
    <property type="protein sequence ID" value="SDK46598.1"/>
    <property type="molecule type" value="Genomic_DNA"/>
</dbReference>
<reference evidence="11 12" key="1">
    <citation type="submission" date="2016-10" db="EMBL/GenBank/DDBJ databases">
        <authorList>
            <person name="Varghese N."/>
            <person name="Submissions S."/>
        </authorList>
    </citation>
    <scope>NUCLEOTIDE SEQUENCE [LARGE SCALE GENOMIC DNA]</scope>
    <source>
        <strain evidence="11 12">DSM 2373</strain>
    </source>
</reference>
<feature type="domain" description="Mechanosensitive ion channel MscS C-terminal" evidence="9">
    <location>
        <begin position="178"/>
        <end position="258"/>
    </location>
</feature>
<dbReference type="InterPro" id="IPR011066">
    <property type="entry name" value="MscS_channel_C_sf"/>
</dbReference>
<dbReference type="InterPro" id="IPR049278">
    <property type="entry name" value="MS_channel_C"/>
</dbReference>
<feature type="transmembrane region" description="Helical" evidence="7">
    <location>
        <begin position="63"/>
        <end position="82"/>
    </location>
</feature>
<dbReference type="Gene3D" id="1.10.287.1260">
    <property type="match status" value="1"/>
</dbReference>
<keyword evidence="5 7" id="KW-1133">Transmembrane helix</keyword>
<keyword evidence="3" id="KW-1003">Cell membrane</keyword>
<dbReference type="InterPro" id="IPR045275">
    <property type="entry name" value="MscS_archaea/bacteria_type"/>
</dbReference>
<dbReference type="InterPro" id="IPR049142">
    <property type="entry name" value="MS_channel_1st"/>
</dbReference>
<dbReference type="PANTHER" id="PTHR30221">
    <property type="entry name" value="SMALL-CONDUCTANCE MECHANOSENSITIVE CHANNEL"/>
    <property type="match status" value="1"/>
</dbReference>
<organism evidence="11 12">
    <name type="scientific">Methanoculleus thermophilus</name>
    <dbReference type="NCBI Taxonomy" id="2200"/>
    <lineage>
        <taxon>Archaea</taxon>
        <taxon>Methanobacteriati</taxon>
        <taxon>Methanobacteriota</taxon>
        <taxon>Stenosarchaea group</taxon>
        <taxon>Methanomicrobia</taxon>
        <taxon>Methanomicrobiales</taxon>
        <taxon>Methanomicrobiaceae</taxon>
        <taxon>Methanoculleus</taxon>
    </lineage>
</organism>
<dbReference type="InterPro" id="IPR010920">
    <property type="entry name" value="LSM_dom_sf"/>
</dbReference>
<name>A0A1G9C4L1_9EURY</name>
<comment type="subcellular location">
    <subcellularLocation>
        <location evidence="1">Cell membrane</location>
        <topology evidence="1">Multi-pass membrane protein</topology>
    </subcellularLocation>
</comment>
<feature type="transmembrane region" description="Helical" evidence="7">
    <location>
        <begin position="23"/>
        <end position="42"/>
    </location>
</feature>
<sequence>MAFNVTEILDSSIGVGNITLGNVLYFAIALIIGVIVAKVVSINARRLLAERLPKNESELLTKLIYYIIILWAFVIALPQLSFDLSGLLVAGGVAGLVIGFASQSVVSNLISGLFLMFERPIKLGDNVNIAGINGIVEDIRVLSTVLKTYDGIYVRIPNEKAFTSNITNYVNNPARRFTYQIPIRYKDDVDAAIRITKEVIAAHPFALKNPAPMVFLDSIGDRGLNLDVRIWTPAWKWWDVRIDLLLKIRQALEANGIDVPLPQRILWFADDLGIKNPSAEGYEIIGRDEIE</sequence>
<evidence type="ECO:0000256" key="1">
    <source>
        <dbReference type="ARBA" id="ARBA00004651"/>
    </source>
</evidence>
<evidence type="ECO:0000259" key="10">
    <source>
        <dbReference type="Pfam" id="PF21088"/>
    </source>
</evidence>
<dbReference type="GO" id="GO:0008381">
    <property type="term" value="F:mechanosensitive monoatomic ion channel activity"/>
    <property type="evidence" value="ECO:0007669"/>
    <property type="project" value="InterPro"/>
</dbReference>
<dbReference type="InterPro" id="IPR023408">
    <property type="entry name" value="MscS_beta-dom_sf"/>
</dbReference>
<dbReference type="AlphaFoldDB" id="A0A1G9C4L1"/>
<proteinExistence type="inferred from homology"/>
<evidence type="ECO:0000313" key="12">
    <source>
        <dbReference type="Proteomes" id="UP000326500"/>
    </source>
</evidence>
<dbReference type="SUPFAM" id="SSF50182">
    <property type="entry name" value="Sm-like ribonucleoproteins"/>
    <property type="match status" value="1"/>
</dbReference>
<evidence type="ECO:0000256" key="5">
    <source>
        <dbReference type="ARBA" id="ARBA00022989"/>
    </source>
</evidence>
<dbReference type="SUPFAM" id="SSF82861">
    <property type="entry name" value="Mechanosensitive channel protein MscS (YggB), transmembrane region"/>
    <property type="match status" value="1"/>
</dbReference>
<dbReference type="Pfam" id="PF21088">
    <property type="entry name" value="MS_channel_1st"/>
    <property type="match status" value="1"/>
</dbReference>
<evidence type="ECO:0000256" key="4">
    <source>
        <dbReference type="ARBA" id="ARBA00022692"/>
    </source>
</evidence>